<name>A0A4P7CGD6_9PAST</name>
<protein>
    <recommendedName>
        <fullName evidence="4">DUF3298 domain-containing protein</fullName>
    </recommendedName>
</protein>
<feature type="signal peptide" evidence="1">
    <location>
        <begin position="1"/>
        <end position="21"/>
    </location>
</feature>
<gene>
    <name evidence="2" type="ORF">EXH44_01925</name>
</gene>
<dbReference type="RefSeq" id="WP_162856032.1">
    <property type="nucleotide sequence ID" value="NZ_CP038145.1"/>
</dbReference>
<accession>A0A4P7CGD6</accession>
<dbReference type="AlphaFoldDB" id="A0A4P7CGD6"/>
<evidence type="ECO:0000313" key="2">
    <source>
        <dbReference type="EMBL" id="QBQ63075.1"/>
    </source>
</evidence>
<organism evidence="2 3">
    <name type="scientific">Actinobacillus indolicus</name>
    <dbReference type="NCBI Taxonomy" id="51049"/>
    <lineage>
        <taxon>Bacteria</taxon>
        <taxon>Pseudomonadati</taxon>
        <taxon>Pseudomonadota</taxon>
        <taxon>Gammaproteobacteria</taxon>
        <taxon>Pasteurellales</taxon>
        <taxon>Pasteurellaceae</taxon>
        <taxon>Actinobacillus</taxon>
    </lineage>
</organism>
<proteinExistence type="predicted"/>
<evidence type="ECO:0000313" key="3">
    <source>
        <dbReference type="Proteomes" id="UP000294444"/>
    </source>
</evidence>
<reference evidence="2 3" key="1">
    <citation type="submission" date="2019-03" db="EMBL/GenBank/DDBJ databases">
        <authorList>
            <person name="Che Y."/>
            <person name="Zhou L."/>
        </authorList>
    </citation>
    <scope>NUCLEOTIDE SEQUENCE [LARGE SCALE GENOMIC DNA]</scope>
    <source>
        <strain evidence="2 3">AIFJ1607</strain>
    </source>
</reference>
<dbReference type="KEGG" id="aio:EXH44_01925"/>
<keyword evidence="3" id="KW-1185">Reference proteome</keyword>
<keyword evidence="1" id="KW-0732">Signal</keyword>
<sequence length="320" mass="38253">MLKTRLFLLLSYLLFSTPILAKENIPFSSETKKLIYQQKCLPDELIANREKRWDTQYCVTVDANIVQTNQKWIDQRLYQQAFNLIYLHFFDPLDELSMEERMKYINESEDQPFSIQEHNAEHNRIYKKLENLAQLTELIQRFFDEEYQDKLHRIKNDMGIMESAYRLDIRYLGQFKQLVMFEYESEIEIGSIGGFSRYFVFDLEKQQEIKLDDVLLPTGKQKLYQLVNEAYDEYTIKKFKEYYSHSDRYTNITEPKDILEHHKQTYSANAETDNFVLVKKGIKLGYPAPQLSSFVTGTVEITIDEEDIHEILKPEYIWSE</sequence>
<feature type="chain" id="PRO_5020485256" description="DUF3298 domain-containing protein" evidence="1">
    <location>
        <begin position="22"/>
        <end position="320"/>
    </location>
</feature>
<evidence type="ECO:0008006" key="4">
    <source>
        <dbReference type="Google" id="ProtNLM"/>
    </source>
</evidence>
<evidence type="ECO:0000256" key="1">
    <source>
        <dbReference type="SAM" id="SignalP"/>
    </source>
</evidence>
<dbReference type="EMBL" id="CP038145">
    <property type="protein sequence ID" value="QBQ63075.1"/>
    <property type="molecule type" value="Genomic_DNA"/>
</dbReference>
<dbReference type="InterPro" id="IPR037126">
    <property type="entry name" value="PdaC/RsiV-like_sf"/>
</dbReference>
<dbReference type="Gene3D" id="3.90.640.20">
    <property type="entry name" value="Heat-shock cognate protein, ATPase"/>
    <property type="match status" value="1"/>
</dbReference>
<dbReference type="Proteomes" id="UP000294444">
    <property type="component" value="Chromosome"/>
</dbReference>